<comment type="caution">
    <text evidence="7">The sequence shown here is derived from an EMBL/GenBank/DDBJ whole genome shotgun (WGS) entry which is preliminary data.</text>
</comment>
<dbReference type="InterPro" id="IPR012337">
    <property type="entry name" value="RNaseH-like_sf"/>
</dbReference>
<dbReference type="NCBIfam" id="TIGR00250">
    <property type="entry name" value="RNAse_H_YqgF"/>
    <property type="match status" value="1"/>
</dbReference>
<dbReference type="EMBL" id="MEZV01000043">
    <property type="protein sequence ID" value="OGD66181.1"/>
    <property type="molecule type" value="Genomic_DNA"/>
</dbReference>
<dbReference type="Proteomes" id="UP000176451">
    <property type="component" value="Unassembled WGS sequence"/>
</dbReference>
<keyword evidence="1 5" id="KW-0963">Cytoplasm</keyword>
<dbReference type="GO" id="GO:0005829">
    <property type="term" value="C:cytosol"/>
    <property type="evidence" value="ECO:0007669"/>
    <property type="project" value="TreeGrafter"/>
</dbReference>
<evidence type="ECO:0000256" key="2">
    <source>
        <dbReference type="ARBA" id="ARBA00022517"/>
    </source>
</evidence>
<gene>
    <name evidence="7" type="ORF">A3F08_02510</name>
</gene>
<evidence type="ECO:0000256" key="4">
    <source>
        <dbReference type="ARBA" id="ARBA00022801"/>
    </source>
</evidence>
<dbReference type="InterPro" id="IPR005227">
    <property type="entry name" value="YqgF"/>
</dbReference>
<dbReference type="InterPro" id="IPR006641">
    <property type="entry name" value="YqgF/RNaseH-like_dom"/>
</dbReference>
<keyword evidence="4 5" id="KW-0378">Hydrolase</keyword>
<comment type="subcellular location">
    <subcellularLocation>
        <location evidence="5">Cytoplasm</location>
    </subcellularLocation>
</comment>
<reference evidence="7 8" key="1">
    <citation type="journal article" date="2016" name="Nat. Commun.">
        <title>Thousands of microbial genomes shed light on interconnected biogeochemical processes in an aquifer system.</title>
        <authorList>
            <person name="Anantharaman K."/>
            <person name="Brown C.T."/>
            <person name="Hug L.A."/>
            <person name="Sharon I."/>
            <person name="Castelle C.J."/>
            <person name="Probst A.J."/>
            <person name="Thomas B.C."/>
            <person name="Singh A."/>
            <person name="Wilkins M.J."/>
            <person name="Karaoz U."/>
            <person name="Brodie E.L."/>
            <person name="Williams K.H."/>
            <person name="Hubbard S.S."/>
            <person name="Banfield J.F."/>
        </authorList>
    </citation>
    <scope>NUCLEOTIDE SEQUENCE [LARGE SCALE GENOMIC DNA]</scope>
</reference>
<dbReference type="PANTHER" id="PTHR33317:SF4">
    <property type="entry name" value="POLYNUCLEOTIDYL TRANSFERASE, RIBONUCLEASE H-LIKE SUPERFAMILY PROTEIN"/>
    <property type="match status" value="1"/>
</dbReference>
<accession>A0A1F5EFM5</accession>
<name>A0A1F5EFM5_9BACT</name>
<sequence length="132" mass="14878">MNIIGLDIGDKRIGIAVSQSGVIASELTTIENNKQAIPFLIDLIKQRNVNHLIVGFPLLKSGDISLQAKKVKGFVVELCEKYPIPVSYEDEILTSYEAERLLKEQNLTVEQIRQRSDQMAAKIILEQYLSHQ</sequence>
<evidence type="ECO:0000256" key="3">
    <source>
        <dbReference type="ARBA" id="ARBA00022722"/>
    </source>
</evidence>
<evidence type="ECO:0000256" key="5">
    <source>
        <dbReference type="HAMAP-Rule" id="MF_00651"/>
    </source>
</evidence>
<dbReference type="SMART" id="SM00732">
    <property type="entry name" value="YqgFc"/>
    <property type="match status" value="1"/>
</dbReference>
<dbReference type="CDD" id="cd16964">
    <property type="entry name" value="YqgF"/>
    <property type="match status" value="1"/>
</dbReference>
<dbReference type="GO" id="GO:0016788">
    <property type="term" value="F:hydrolase activity, acting on ester bonds"/>
    <property type="evidence" value="ECO:0007669"/>
    <property type="project" value="UniProtKB-UniRule"/>
</dbReference>
<evidence type="ECO:0000313" key="7">
    <source>
        <dbReference type="EMBL" id="OGD66181.1"/>
    </source>
</evidence>
<dbReference type="GO" id="GO:0000967">
    <property type="term" value="P:rRNA 5'-end processing"/>
    <property type="evidence" value="ECO:0007669"/>
    <property type="project" value="UniProtKB-UniRule"/>
</dbReference>
<dbReference type="AlphaFoldDB" id="A0A1F5EFM5"/>
<dbReference type="InterPro" id="IPR037027">
    <property type="entry name" value="YqgF/RNaseH-like_dom_sf"/>
</dbReference>
<comment type="similarity">
    <text evidence="5">Belongs to the YqgF HJR family.</text>
</comment>
<evidence type="ECO:0000256" key="1">
    <source>
        <dbReference type="ARBA" id="ARBA00022490"/>
    </source>
</evidence>
<dbReference type="EC" id="3.1.-.-" evidence="5"/>
<dbReference type="Gene3D" id="3.30.420.140">
    <property type="entry name" value="YqgF/RNase H-like domain"/>
    <property type="match status" value="1"/>
</dbReference>
<evidence type="ECO:0000259" key="6">
    <source>
        <dbReference type="SMART" id="SM00732"/>
    </source>
</evidence>
<protein>
    <recommendedName>
        <fullName evidence="5">Putative pre-16S rRNA nuclease</fullName>
        <ecNumber evidence="5">3.1.-.-</ecNumber>
    </recommendedName>
</protein>
<comment type="function">
    <text evidence="5">Could be a nuclease involved in processing of the 5'-end of pre-16S rRNA.</text>
</comment>
<dbReference type="STRING" id="1797469.A3F08_02510"/>
<evidence type="ECO:0000313" key="8">
    <source>
        <dbReference type="Proteomes" id="UP000176451"/>
    </source>
</evidence>
<dbReference type="HAMAP" id="MF_00651">
    <property type="entry name" value="Nuclease_YqgF"/>
    <property type="match status" value="1"/>
</dbReference>
<dbReference type="SUPFAM" id="SSF53098">
    <property type="entry name" value="Ribonuclease H-like"/>
    <property type="match status" value="1"/>
</dbReference>
<dbReference type="Pfam" id="PF03652">
    <property type="entry name" value="RuvX"/>
    <property type="match status" value="1"/>
</dbReference>
<feature type="domain" description="YqgF/RNase H-like" evidence="6">
    <location>
        <begin position="1"/>
        <end position="98"/>
    </location>
</feature>
<organism evidence="7 8">
    <name type="scientific">Candidatus Berkelbacteria bacterium RIFCSPHIGHO2_12_FULL_36_9</name>
    <dbReference type="NCBI Taxonomy" id="1797469"/>
    <lineage>
        <taxon>Bacteria</taxon>
        <taxon>Candidatus Berkelbacteria</taxon>
    </lineage>
</organism>
<keyword evidence="3 5" id="KW-0540">Nuclease</keyword>
<proteinExistence type="inferred from homology"/>
<keyword evidence="2 5" id="KW-0690">Ribosome biogenesis</keyword>
<dbReference type="GO" id="GO:0004518">
    <property type="term" value="F:nuclease activity"/>
    <property type="evidence" value="ECO:0007669"/>
    <property type="project" value="UniProtKB-KW"/>
</dbReference>
<dbReference type="PANTHER" id="PTHR33317">
    <property type="entry name" value="POLYNUCLEOTIDYL TRANSFERASE, RIBONUCLEASE H-LIKE SUPERFAMILY PROTEIN"/>
    <property type="match status" value="1"/>
</dbReference>